<dbReference type="Proteomes" id="UP000828251">
    <property type="component" value="Unassembled WGS sequence"/>
</dbReference>
<name>A0A9D3W3V8_9ROSI</name>
<keyword evidence="3" id="KW-1185">Reference proteome</keyword>
<feature type="non-terminal residue" evidence="2">
    <location>
        <position position="1"/>
    </location>
</feature>
<organism evidence="2 3">
    <name type="scientific">Gossypium stocksii</name>
    <dbReference type="NCBI Taxonomy" id="47602"/>
    <lineage>
        <taxon>Eukaryota</taxon>
        <taxon>Viridiplantae</taxon>
        <taxon>Streptophyta</taxon>
        <taxon>Embryophyta</taxon>
        <taxon>Tracheophyta</taxon>
        <taxon>Spermatophyta</taxon>
        <taxon>Magnoliopsida</taxon>
        <taxon>eudicotyledons</taxon>
        <taxon>Gunneridae</taxon>
        <taxon>Pentapetalae</taxon>
        <taxon>rosids</taxon>
        <taxon>malvids</taxon>
        <taxon>Malvales</taxon>
        <taxon>Malvaceae</taxon>
        <taxon>Malvoideae</taxon>
        <taxon>Gossypium</taxon>
    </lineage>
</organism>
<reference evidence="2 3" key="1">
    <citation type="journal article" date="2021" name="Plant Biotechnol. J.">
        <title>Multi-omics assisted identification of the key and species-specific regulatory components of drought-tolerant mechanisms in Gossypium stocksii.</title>
        <authorList>
            <person name="Yu D."/>
            <person name="Ke L."/>
            <person name="Zhang D."/>
            <person name="Wu Y."/>
            <person name="Sun Y."/>
            <person name="Mei J."/>
            <person name="Sun J."/>
            <person name="Sun Y."/>
        </authorList>
    </citation>
    <scope>NUCLEOTIDE SEQUENCE [LARGE SCALE GENOMIC DNA]</scope>
    <source>
        <strain evidence="3">cv. E1</strain>
        <tissue evidence="2">Leaf</tissue>
    </source>
</reference>
<evidence type="ECO:0000313" key="3">
    <source>
        <dbReference type="Proteomes" id="UP000828251"/>
    </source>
</evidence>
<dbReference type="EMBL" id="JAIQCV010000004">
    <property type="protein sequence ID" value="KAH1107873.1"/>
    <property type="molecule type" value="Genomic_DNA"/>
</dbReference>
<feature type="region of interest" description="Disordered" evidence="1">
    <location>
        <begin position="49"/>
        <end position="88"/>
    </location>
</feature>
<protein>
    <submittedName>
        <fullName evidence="2">Uncharacterized protein</fullName>
    </submittedName>
</protein>
<gene>
    <name evidence="2" type="ORF">J1N35_011641</name>
</gene>
<dbReference type="AlphaFoldDB" id="A0A9D3W3V8"/>
<sequence length="88" mass="10098">EVLGGHSKEYYRGLARTKVKFDSARPEGEEWETIHREWKQFGNLFIPNTPNVEDDREGSASDDLVLEDTPLTKKVLTKPTNQPGERKN</sequence>
<evidence type="ECO:0000256" key="1">
    <source>
        <dbReference type="SAM" id="MobiDB-lite"/>
    </source>
</evidence>
<comment type="caution">
    <text evidence="2">The sequence shown here is derived from an EMBL/GenBank/DDBJ whole genome shotgun (WGS) entry which is preliminary data.</text>
</comment>
<accession>A0A9D3W3V8</accession>
<proteinExistence type="predicted"/>
<evidence type="ECO:0000313" key="2">
    <source>
        <dbReference type="EMBL" id="KAH1107873.1"/>
    </source>
</evidence>